<dbReference type="EMBL" id="CP123872">
    <property type="protein sequence ID" value="WND03254.1"/>
    <property type="molecule type" value="Genomic_DNA"/>
</dbReference>
<dbReference type="InterPro" id="IPR002641">
    <property type="entry name" value="PNPLA_dom"/>
</dbReference>
<evidence type="ECO:0000256" key="2">
    <source>
        <dbReference type="PROSITE-ProRule" id="PRU01161"/>
    </source>
</evidence>
<dbReference type="KEGG" id="tmk:QGN29_02580"/>
<comment type="caution">
    <text evidence="2">Lacks conserved residue(s) required for the propagation of feature annotation.</text>
</comment>
<sequence length="315" mass="35363">MSDSFENVLTLSGGNVKGAYQAGAIKYLLQEEKYEPDAIYGVSVGALNGGILTSLARTVHKDGKPDWPTIADGLLKVWTEEVTQFSDLGYARSTVSLIWTVLVQQLFSSSYRKFTGLVNMDKAEELMYKSVDGDDLKNSPVYYACGVIDMLSGDYKRVSNRDEISADLLMRYMVASTREPIVMDVLPIEEGVYGDGGARDILPFVGDPVTAKKVAAIALNANHLNPERQQEDMYRLLSIFDRTKSIMINEVSDEDCQKLVNINKLITQTPPIEYKLIRPAAPDEIEIDRETFTSKDIHELIERGFERAKREKWKT</sequence>
<organism evidence="4 5">
    <name type="scientific">Temperatibacter marinus</name>
    <dbReference type="NCBI Taxonomy" id="1456591"/>
    <lineage>
        <taxon>Bacteria</taxon>
        <taxon>Pseudomonadati</taxon>
        <taxon>Pseudomonadota</taxon>
        <taxon>Alphaproteobacteria</taxon>
        <taxon>Kordiimonadales</taxon>
        <taxon>Temperatibacteraceae</taxon>
        <taxon>Temperatibacter</taxon>
    </lineage>
</organism>
<dbReference type="GO" id="GO:0016787">
    <property type="term" value="F:hydrolase activity"/>
    <property type="evidence" value="ECO:0007669"/>
    <property type="project" value="UniProtKB-UniRule"/>
</dbReference>
<feature type="active site" description="Proton acceptor" evidence="2">
    <location>
        <position position="195"/>
    </location>
</feature>
<feature type="short sequence motif" description="DGA/G" evidence="2">
    <location>
        <begin position="195"/>
        <end position="197"/>
    </location>
</feature>
<evidence type="ECO:0000313" key="4">
    <source>
        <dbReference type="EMBL" id="WND03254.1"/>
    </source>
</evidence>
<keyword evidence="2" id="KW-0442">Lipid degradation</keyword>
<dbReference type="Pfam" id="PF01734">
    <property type="entry name" value="Patatin"/>
    <property type="match status" value="1"/>
</dbReference>
<feature type="active site" description="Nucleophile" evidence="2">
    <location>
        <position position="43"/>
    </location>
</feature>
<accession>A0AA52EJ62</accession>
<feature type="domain" description="PNPLA" evidence="3">
    <location>
        <begin position="9"/>
        <end position="208"/>
    </location>
</feature>
<name>A0AA52EJ62_9PROT</name>
<evidence type="ECO:0000256" key="1">
    <source>
        <dbReference type="ARBA" id="ARBA00023098"/>
    </source>
</evidence>
<keyword evidence="1 2" id="KW-0443">Lipid metabolism</keyword>
<keyword evidence="2" id="KW-0378">Hydrolase</keyword>
<dbReference type="GO" id="GO:0016042">
    <property type="term" value="P:lipid catabolic process"/>
    <property type="evidence" value="ECO:0007669"/>
    <property type="project" value="UniProtKB-UniRule"/>
</dbReference>
<dbReference type="Proteomes" id="UP001268683">
    <property type="component" value="Chromosome"/>
</dbReference>
<dbReference type="SUPFAM" id="SSF52151">
    <property type="entry name" value="FabD/lysophospholipase-like"/>
    <property type="match status" value="1"/>
</dbReference>
<evidence type="ECO:0000259" key="3">
    <source>
        <dbReference type="PROSITE" id="PS51635"/>
    </source>
</evidence>
<keyword evidence="5" id="KW-1185">Reference proteome</keyword>
<feature type="short sequence motif" description="GXSXG" evidence="2">
    <location>
        <begin position="41"/>
        <end position="45"/>
    </location>
</feature>
<protein>
    <submittedName>
        <fullName evidence="4">Patatin-like phospholipase family protein</fullName>
    </submittedName>
</protein>
<gene>
    <name evidence="4" type="ORF">QGN29_02580</name>
</gene>
<reference evidence="4" key="1">
    <citation type="submission" date="2023-04" db="EMBL/GenBank/DDBJ databases">
        <title>Complete genome sequence of Temperatibacter marinus.</title>
        <authorList>
            <person name="Rong J.-C."/>
            <person name="Yi M.-L."/>
            <person name="Zhao Q."/>
        </authorList>
    </citation>
    <scope>NUCLEOTIDE SEQUENCE</scope>
    <source>
        <strain evidence="4">NBRC 110045</strain>
    </source>
</reference>
<dbReference type="RefSeq" id="WP_310799107.1">
    <property type="nucleotide sequence ID" value="NZ_CP123872.1"/>
</dbReference>
<proteinExistence type="predicted"/>
<dbReference type="Gene3D" id="3.40.1090.10">
    <property type="entry name" value="Cytosolic phospholipase A2 catalytic domain"/>
    <property type="match status" value="1"/>
</dbReference>
<dbReference type="PROSITE" id="PS51635">
    <property type="entry name" value="PNPLA"/>
    <property type="match status" value="1"/>
</dbReference>
<evidence type="ECO:0000313" key="5">
    <source>
        <dbReference type="Proteomes" id="UP001268683"/>
    </source>
</evidence>
<dbReference type="InterPro" id="IPR016035">
    <property type="entry name" value="Acyl_Trfase/lysoPLipase"/>
</dbReference>
<dbReference type="AlphaFoldDB" id="A0AA52EJ62"/>